<evidence type="ECO:0000256" key="1">
    <source>
        <dbReference type="SAM" id="MobiDB-lite"/>
    </source>
</evidence>
<dbReference type="EMBL" id="CP138580">
    <property type="protein sequence ID" value="WPG97636.1"/>
    <property type="molecule type" value="Genomic_DNA"/>
</dbReference>
<proteinExistence type="predicted"/>
<keyword evidence="3" id="KW-1185">Reference proteome</keyword>
<reference evidence="2 3" key="1">
    <citation type="submission" date="2023-11" db="EMBL/GenBank/DDBJ databases">
        <title>An acidophilic fungus is an integral part of prey digestion in a carnivorous sundew plant.</title>
        <authorList>
            <person name="Tsai I.J."/>
        </authorList>
    </citation>
    <scope>NUCLEOTIDE SEQUENCE [LARGE SCALE GENOMIC DNA]</scope>
    <source>
        <strain evidence="2">169a</strain>
    </source>
</reference>
<feature type="compositionally biased region" description="Basic and acidic residues" evidence="1">
    <location>
        <begin position="128"/>
        <end position="150"/>
    </location>
</feature>
<feature type="compositionally biased region" description="Polar residues" evidence="1">
    <location>
        <begin position="34"/>
        <end position="67"/>
    </location>
</feature>
<feature type="compositionally biased region" description="Basic and acidic residues" evidence="1">
    <location>
        <begin position="79"/>
        <end position="94"/>
    </location>
</feature>
<evidence type="ECO:0000313" key="2">
    <source>
        <dbReference type="EMBL" id="WPG97636.1"/>
    </source>
</evidence>
<gene>
    <name evidence="2" type="ORF">R9X50_00041600</name>
</gene>
<evidence type="ECO:0000313" key="3">
    <source>
        <dbReference type="Proteomes" id="UP001303373"/>
    </source>
</evidence>
<organism evidence="2 3">
    <name type="scientific">Acrodontium crateriforme</name>
    <dbReference type="NCBI Taxonomy" id="150365"/>
    <lineage>
        <taxon>Eukaryota</taxon>
        <taxon>Fungi</taxon>
        <taxon>Dikarya</taxon>
        <taxon>Ascomycota</taxon>
        <taxon>Pezizomycotina</taxon>
        <taxon>Dothideomycetes</taxon>
        <taxon>Dothideomycetidae</taxon>
        <taxon>Mycosphaerellales</taxon>
        <taxon>Teratosphaeriaceae</taxon>
        <taxon>Acrodontium</taxon>
    </lineage>
</organism>
<feature type="compositionally biased region" description="Polar residues" evidence="1">
    <location>
        <begin position="1"/>
        <end position="26"/>
    </location>
</feature>
<dbReference type="Proteomes" id="UP001303373">
    <property type="component" value="Chromosome 1"/>
</dbReference>
<accession>A0AAQ3LY10</accession>
<name>A0AAQ3LY10_9PEZI</name>
<protein>
    <submittedName>
        <fullName evidence="2">Uncharacterized protein</fullName>
    </submittedName>
</protein>
<sequence>MSSDGLNPTGPSQPSRNQVYETTGNAASKEPTEQRASQFNAQDNSASIDQRVPQKQTYSIDEATPSSLGRGIRGVGPGEEAHGKTAEDVGRNQELDAEQMAAPGEGKVAGAVENKPGATGAEQSLESDLDRKKAEQSHLRQKMKEAKSEEFDVGGVLGQRGGPAADSTH</sequence>
<dbReference type="AlphaFoldDB" id="A0AAQ3LY10"/>
<feature type="region of interest" description="Disordered" evidence="1">
    <location>
        <begin position="1"/>
        <end position="169"/>
    </location>
</feature>